<dbReference type="Pfam" id="PF02541">
    <property type="entry name" value="Ppx-GppA"/>
    <property type="match status" value="1"/>
</dbReference>
<dbReference type="Gene3D" id="1.10.3210.10">
    <property type="entry name" value="Hypothetical protein af1432"/>
    <property type="match status" value="1"/>
</dbReference>
<feature type="domain" description="Ppx/GppA phosphatase C-terminal" evidence="2">
    <location>
        <begin position="338"/>
        <end position="492"/>
    </location>
</feature>
<organism evidence="3 4">
    <name type="scientific">Candidatus Auribacter fodinae</name>
    <dbReference type="NCBI Taxonomy" id="2093366"/>
    <lineage>
        <taxon>Bacteria</taxon>
        <taxon>Pseudomonadati</taxon>
        <taxon>Candidatus Auribacterota</taxon>
        <taxon>Candidatus Auribacteria</taxon>
        <taxon>Candidatus Auribacterales</taxon>
        <taxon>Candidatus Auribacteraceae</taxon>
        <taxon>Candidatus Auribacter</taxon>
    </lineage>
</organism>
<evidence type="ECO:0000259" key="1">
    <source>
        <dbReference type="Pfam" id="PF02541"/>
    </source>
</evidence>
<dbReference type="GO" id="GO:0016462">
    <property type="term" value="F:pyrophosphatase activity"/>
    <property type="evidence" value="ECO:0007669"/>
    <property type="project" value="TreeGrafter"/>
</dbReference>
<gene>
    <name evidence="3" type="ORF">C4541_06370</name>
</gene>
<dbReference type="InterPro" id="IPR003695">
    <property type="entry name" value="Ppx_GppA_N"/>
</dbReference>
<dbReference type="InterPro" id="IPR048950">
    <property type="entry name" value="Ppx_GppA_C"/>
</dbReference>
<dbReference type="Gene3D" id="3.30.420.40">
    <property type="match status" value="1"/>
</dbReference>
<sequence length="523" mass="58779">MIARKTFIAKGIMPNTVSGPLAIIDLGAHGVRMDIVQVAKTGAIENLENLSYPIFLGSDVFRQGKISFQNMQDCANIFSDFARVMKEYGVTQYKAIATSAVRESSNRDLFINKIKMESGIQLTVLESAEEIKLYFLTVKKAISKKFGLKDHNAIMCSIGTGSTNLAIIEKGNLRSIHTLKFGTMRLIEEISPSFNMKLLKNAIDPAIQSLVDDISTVTPIKKFDLFIVVGATVRALVNIGRENIGKEDIFSVSSKKALKILDNVGDMSPEEMVKTYNISDTIAFGIEPCRNFLTHLLNSVEYDKLVVPSINTKQIVLKDFIRSISGRPDNFDKQIISAVKFIGEKYQYNEKHETAVSNLAVFLFDKLKPLHKLGHKERLYLEIAALLCNIGKFVNFRQHHKHSYYIIKNSPIAGLSAEEQNIIAVITRYHRKASPKEYHPEYISLSPEQKILVCKLASILKIADSLERPHTEKINISKVCYDDEKLEIVVSNRSDLSNELWMVKSKCGLFTETYGMEIILTGK</sequence>
<dbReference type="InterPro" id="IPR050273">
    <property type="entry name" value="GppA/Ppx_hydrolase"/>
</dbReference>
<dbReference type="EMBL" id="QZJZ01000052">
    <property type="protein sequence ID" value="RJP59290.1"/>
    <property type="molecule type" value="Genomic_DNA"/>
</dbReference>
<dbReference type="CDD" id="cd24006">
    <property type="entry name" value="ASKHA_NBD_PPX_GppA"/>
    <property type="match status" value="1"/>
</dbReference>
<dbReference type="PANTHER" id="PTHR30005:SF0">
    <property type="entry name" value="RETROGRADE REGULATION PROTEIN 2"/>
    <property type="match status" value="1"/>
</dbReference>
<feature type="domain" description="Ppx/GppA phosphatase N-terminal" evidence="1">
    <location>
        <begin position="56"/>
        <end position="193"/>
    </location>
</feature>
<dbReference type="AlphaFoldDB" id="A0A3A4QZH6"/>
<dbReference type="InterPro" id="IPR003607">
    <property type="entry name" value="HD/PDEase_dom"/>
</dbReference>
<reference evidence="3 4" key="1">
    <citation type="journal article" date="2017" name="ISME J.">
        <title>Energy and carbon metabolisms in a deep terrestrial subsurface fluid microbial community.</title>
        <authorList>
            <person name="Momper L."/>
            <person name="Jungbluth S.P."/>
            <person name="Lee M.D."/>
            <person name="Amend J.P."/>
        </authorList>
    </citation>
    <scope>NUCLEOTIDE SEQUENCE [LARGE SCALE GENOMIC DNA]</scope>
    <source>
        <strain evidence="3">SURF_26</strain>
    </source>
</reference>
<proteinExistence type="predicted"/>
<dbReference type="CDD" id="cd00077">
    <property type="entry name" value="HDc"/>
    <property type="match status" value="1"/>
</dbReference>
<evidence type="ECO:0000259" key="2">
    <source>
        <dbReference type="Pfam" id="PF21447"/>
    </source>
</evidence>
<evidence type="ECO:0000313" key="4">
    <source>
        <dbReference type="Proteomes" id="UP000266426"/>
    </source>
</evidence>
<comment type="caution">
    <text evidence="3">The sequence shown here is derived from an EMBL/GenBank/DDBJ whole genome shotgun (WGS) entry which is preliminary data.</text>
</comment>
<dbReference type="Proteomes" id="UP000266426">
    <property type="component" value="Unassembled WGS sequence"/>
</dbReference>
<name>A0A3A4QZH6_9BACT</name>
<dbReference type="SUPFAM" id="SSF53067">
    <property type="entry name" value="Actin-like ATPase domain"/>
    <property type="match status" value="2"/>
</dbReference>
<dbReference type="InterPro" id="IPR043129">
    <property type="entry name" value="ATPase_NBD"/>
</dbReference>
<accession>A0A3A4QZH6</accession>
<protein>
    <submittedName>
        <fullName evidence="3">HD domain-containing protein</fullName>
    </submittedName>
</protein>
<dbReference type="Pfam" id="PF21447">
    <property type="entry name" value="Ppx-GppA_III"/>
    <property type="match status" value="1"/>
</dbReference>
<dbReference type="Gene3D" id="3.30.420.150">
    <property type="entry name" value="Exopolyphosphatase. Domain 2"/>
    <property type="match status" value="1"/>
</dbReference>
<dbReference type="PANTHER" id="PTHR30005">
    <property type="entry name" value="EXOPOLYPHOSPHATASE"/>
    <property type="match status" value="1"/>
</dbReference>
<evidence type="ECO:0000313" key="3">
    <source>
        <dbReference type="EMBL" id="RJP59290.1"/>
    </source>
</evidence>
<dbReference type="SUPFAM" id="SSF109604">
    <property type="entry name" value="HD-domain/PDEase-like"/>
    <property type="match status" value="1"/>
</dbReference>